<dbReference type="CDD" id="cd00156">
    <property type="entry name" value="REC"/>
    <property type="match status" value="1"/>
</dbReference>
<dbReference type="Gene3D" id="3.40.50.2300">
    <property type="match status" value="1"/>
</dbReference>
<reference evidence="4 5" key="1">
    <citation type="journal article" date="2013" name="Mar. Genomics">
        <title>Expression of sulfatases in Rhodopirellula baltica and the diversity of sulfatases in the genus Rhodopirellula.</title>
        <authorList>
            <person name="Wegner C.E."/>
            <person name="Richter-Heitmann T."/>
            <person name="Klindworth A."/>
            <person name="Klockow C."/>
            <person name="Richter M."/>
            <person name="Achstetter T."/>
            <person name="Glockner F.O."/>
            <person name="Harder J."/>
        </authorList>
    </citation>
    <scope>NUCLEOTIDE SEQUENCE [LARGE SCALE GENOMIC DNA]</scope>
    <source>
        <strain evidence="4 5">SM1</strain>
    </source>
</reference>
<name>M5R9Y4_9BACT</name>
<dbReference type="PATRIC" id="fig|1265738.3.peg.6783"/>
<evidence type="ECO:0000256" key="2">
    <source>
        <dbReference type="PROSITE-ProRule" id="PRU00169"/>
    </source>
</evidence>
<protein>
    <submittedName>
        <fullName evidence="4">Two-component response regulator protein</fullName>
    </submittedName>
</protein>
<dbReference type="PROSITE" id="PS50110">
    <property type="entry name" value="RESPONSE_REGULATORY"/>
    <property type="match status" value="1"/>
</dbReference>
<comment type="caution">
    <text evidence="4">The sequence shown here is derived from an EMBL/GenBank/DDBJ whole genome shotgun (WGS) entry which is preliminary data.</text>
</comment>
<proteinExistence type="predicted"/>
<dbReference type="PANTHER" id="PTHR44591:SF23">
    <property type="entry name" value="CHEY SUBFAMILY"/>
    <property type="match status" value="1"/>
</dbReference>
<feature type="domain" description="Response regulatory" evidence="3">
    <location>
        <begin position="5"/>
        <end position="121"/>
    </location>
</feature>
<dbReference type="EMBL" id="ANOG01000972">
    <property type="protein sequence ID" value="EMI16288.1"/>
    <property type="molecule type" value="Genomic_DNA"/>
</dbReference>
<feature type="modified residue" description="4-aspartylphosphate" evidence="2">
    <location>
        <position position="54"/>
    </location>
</feature>
<evidence type="ECO:0000313" key="4">
    <source>
        <dbReference type="EMBL" id="EMI16288.1"/>
    </source>
</evidence>
<dbReference type="InterPro" id="IPR050595">
    <property type="entry name" value="Bact_response_regulator"/>
</dbReference>
<dbReference type="OrthoDB" id="284672at2"/>
<evidence type="ECO:0000256" key="1">
    <source>
        <dbReference type="ARBA" id="ARBA00022553"/>
    </source>
</evidence>
<dbReference type="InterPro" id="IPR001789">
    <property type="entry name" value="Sig_transdc_resp-reg_receiver"/>
</dbReference>
<dbReference type="RefSeq" id="WP_008707068.1">
    <property type="nucleotide sequence ID" value="NZ_ANOG01000972.1"/>
</dbReference>
<dbReference type="SMART" id="SM00448">
    <property type="entry name" value="REC"/>
    <property type="match status" value="1"/>
</dbReference>
<dbReference type="AlphaFoldDB" id="M5R9Y4"/>
<dbReference type="InterPro" id="IPR011006">
    <property type="entry name" value="CheY-like_superfamily"/>
</dbReference>
<evidence type="ECO:0000313" key="5">
    <source>
        <dbReference type="Proteomes" id="UP000011991"/>
    </source>
</evidence>
<dbReference type="PANTHER" id="PTHR44591">
    <property type="entry name" value="STRESS RESPONSE REGULATOR PROTEIN 1"/>
    <property type="match status" value="1"/>
</dbReference>
<sequence length="129" mass="14622">MQSLHVLVIEDDVDFANTLEMTLRASHHHVTVTHNWLSVMAKLRTDDFDLIVADVETPTGNGLTALEFLNQDDAVAKIEKVFVTGRDDAETMRRCREMNAAYLHKTPRVFAELDEFVRSICNTPARVHA</sequence>
<dbReference type="Pfam" id="PF00072">
    <property type="entry name" value="Response_reg"/>
    <property type="match status" value="1"/>
</dbReference>
<organism evidence="4 5">
    <name type="scientific">Rhodopirellula maiorica SM1</name>
    <dbReference type="NCBI Taxonomy" id="1265738"/>
    <lineage>
        <taxon>Bacteria</taxon>
        <taxon>Pseudomonadati</taxon>
        <taxon>Planctomycetota</taxon>
        <taxon>Planctomycetia</taxon>
        <taxon>Pirellulales</taxon>
        <taxon>Pirellulaceae</taxon>
        <taxon>Novipirellula</taxon>
    </lineage>
</organism>
<accession>M5R9Y4</accession>
<keyword evidence="5" id="KW-1185">Reference proteome</keyword>
<keyword evidence="1 2" id="KW-0597">Phosphoprotein</keyword>
<dbReference type="Proteomes" id="UP000011991">
    <property type="component" value="Unassembled WGS sequence"/>
</dbReference>
<dbReference type="GO" id="GO:0000160">
    <property type="term" value="P:phosphorelay signal transduction system"/>
    <property type="evidence" value="ECO:0007669"/>
    <property type="project" value="InterPro"/>
</dbReference>
<evidence type="ECO:0000259" key="3">
    <source>
        <dbReference type="PROSITE" id="PS50110"/>
    </source>
</evidence>
<dbReference type="SUPFAM" id="SSF52172">
    <property type="entry name" value="CheY-like"/>
    <property type="match status" value="1"/>
</dbReference>
<gene>
    <name evidence="4" type="ORF">RMSM_06788</name>
</gene>